<gene>
    <name evidence="1" type="ORF">PanWU01x14_034340</name>
</gene>
<sequence>MVAGKENIRGCNLNRLASSLHRNFRANPCRLFLAESGRNQWRPYWSWSYAINAYSSVYKLKCKSPGERHNGTFCGSVVQQLWTPLICYYGGRVDYGTPFSHVLHSMPTIENKISSSLGCYKLVIQNSKYKLVHF</sequence>
<evidence type="ECO:0000313" key="1">
    <source>
        <dbReference type="EMBL" id="PON76380.1"/>
    </source>
</evidence>
<dbReference type="EMBL" id="JXTB01000018">
    <property type="protein sequence ID" value="PON76380.1"/>
    <property type="molecule type" value="Genomic_DNA"/>
</dbReference>
<protein>
    <submittedName>
        <fullName evidence="1">Uncharacterized protein</fullName>
    </submittedName>
</protein>
<dbReference type="Proteomes" id="UP000237105">
    <property type="component" value="Unassembled WGS sequence"/>
</dbReference>
<reference evidence="2" key="1">
    <citation type="submission" date="2016-06" db="EMBL/GenBank/DDBJ databases">
        <title>Parallel loss of symbiosis genes in relatives of nitrogen-fixing non-legume Parasponia.</title>
        <authorList>
            <person name="Van Velzen R."/>
            <person name="Holmer R."/>
            <person name="Bu F."/>
            <person name="Rutten L."/>
            <person name="Van Zeijl A."/>
            <person name="Liu W."/>
            <person name="Santuari L."/>
            <person name="Cao Q."/>
            <person name="Sharma T."/>
            <person name="Shen D."/>
            <person name="Roswanjaya Y."/>
            <person name="Wardhani T."/>
            <person name="Kalhor M.S."/>
            <person name="Jansen J."/>
            <person name="Van den Hoogen J."/>
            <person name="Gungor B."/>
            <person name="Hartog M."/>
            <person name="Hontelez J."/>
            <person name="Verver J."/>
            <person name="Yang W.-C."/>
            <person name="Schijlen E."/>
            <person name="Repin R."/>
            <person name="Schilthuizen M."/>
            <person name="Schranz E."/>
            <person name="Heidstra R."/>
            <person name="Miyata K."/>
            <person name="Fedorova E."/>
            <person name="Kohlen W."/>
            <person name="Bisseling T."/>
            <person name="Smit S."/>
            <person name="Geurts R."/>
        </authorList>
    </citation>
    <scope>NUCLEOTIDE SEQUENCE [LARGE SCALE GENOMIC DNA]</scope>
    <source>
        <strain evidence="2">cv. WU1-14</strain>
    </source>
</reference>
<comment type="caution">
    <text evidence="1">The sequence shown here is derived from an EMBL/GenBank/DDBJ whole genome shotgun (WGS) entry which is preliminary data.</text>
</comment>
<organism evidence="1 2">
    <name type="scientific">Parasponia andersonii</name>
    <name type="common">Sponia andersonii</name>
    <dbReference type="NCBI Taxonomy" id="3476"/>
    <lineage>
        <taxon>Eukaryota</taxon>
        <taxon>Viridiplantae</taxon>
        <taxon>Streptophyta</taxon>
        <taxon>Embryophyta</taxon>
        <taxon>Tracheophyta</taxon>
        <taxon>Spermatophyta</taxon>
        <taxon>Magnoliopsida</taxon>
        <taxon>eudicotyledons</taxon>
        <taxon>Gunneridae</taxon>
        <taxon>Pentapetalae</taxon>
        <taxon>rosids</taxon>
        <taxon>fabids</taxon>
        <taxon>Rosales</taxon>
        <taxon>Cannabaceae</taxon>
        <taxon>Parasponia</taxon>
    </lineage>
</organism>
<evidence type="ECO:0000313" key="2">
    <source>
        <dbReference type="Proteomes" id="UP000237105"/>
    </source>
</evidence>
<dbReference type="AlphaFoldDB" id="A0A2P5DSW1"/>
<name>A0A2P5DSW1_PARAD</name>
<proteinExistence type="predicted"/>
<dbReference type="OrthoDB" id="10274348at2759"/>
<accession>A0A2P5DSW1</accession>
<keyword evidence="2" id="KW-1185">Reference proteome</keyword>